<feature type="compositionally biased region" description="Low complexity" evidence="12">
    <location>
        <begin position="14"/>
        <end position="27"/>
    </location>
</feature>
<comment type="similarity">
    <text evidence="4">Belongs to the SEC23/SEC24 family. SEC24 subfamily.</text>
</comment>
<evidence type="ECO:0000256" key="2">
    <source>
        <dbReference type="ARBA" id="ARBA00004496"/>
    </source>
</evidence>
<evidence type="ECO:0000256" key="5">
    <source>
        <dbReference type="ARBA" id="ARBA00022448"/>
    </source>
</evidence>
<dbReference type="GO" id="GO:0006886">
    <property type="term" value="P:intracellular protein transport"/>
    <property type="evidence" value="ECO:0007669"/>
    <property type="project" value="InterPro"/>
</dbReference>
<feature type="compositionally biased region" description="Pro residues" evidence="12">
    <location>
        <begin position="154"/>
        <end position="165"/>
    </location>
</feature>
<dbReference type="Pfam" id="PF04815">
    <property type="entry name" value="Sec23_helical"/>
    <property type="match status" value="1"/>
</dbReference>
<dbReference type="Gene3D" id="1.20.120.730">
    <property type="entry name" value="Sec23/Sec24 helical domain"/>
    <property type="match status" value="1"/>
</dbReference>
<dbReference type="InterPro" id="IPR036465">
    <property type="entry name" value="vWFA_dom_sf"/>
</dbReference>
<evidence type="ECO:0000256" key="1">
    <source>
        <dbReference type="ARBA" id="ARBA00004394"/>
    </source>
</evidence>
<dbReference type="AlphaFoldDB" id="A0A3F2S255"/>
<dbReference type="Gene3D" id="2.60.40.1670">
    <property type="entry name" value="beta-sandwich domain of Sec23/24"/>
    <property type="match status" value="1"/>
</dbReference>
<keyword evidence="8" id="KW-0931">ER-Golgi transport</keyword>
<evidence type="ECO:0000259" key="17">
    <source>
        <dbReference type="Pfam" id="PF08033"/>
    </source>
</evidence>
<feature type="compositionally biased region" description="Polar residues" evidence="12">
    <location>
        <begin position="172"/>
        <end position="187"/>
    </location>
</feature>
<dbReference type="SUPFAM" id="SSF82754">
    <property type="entry name" value="C-terminal, gelsolin-like domain of Sec23/24"/>
    <property type="match status" value="1"/>
</dbReference>
<dbReference type="InterPro" id="IPR029006">
    <property type="entry name" value="ADF-H/Gelsolin-like_dom_sf"/>
</dbReference>
<dbReference type="EMBL" id="MBDO02000017">
    <property type="protein sequence ID" value="RLN68025.1"/>
    <property type="molecule type" value="Genomic_DNA"/>
</dbReference>
<evidence type="ECO:0000313" key="18">
    <source>
        <dbReference type="EMBL" id="RLN68025.1"/>
    </source>
</evidence>
<dbReference type="InterPro" id="IPR050550">
    <property type="entry name" value="SEC23_SEC24_subfamily"/>
</dbReference>
<dbReference type="PANTHER" id="PTHR13803:SF39">
    <property type="entry name" value="SECRETORY 24AB, ISOFORM A"/>
    <property type="match status" value="1"/>
</dbReference>
<feature type="domain" description="Zinc finger Sec23/Sec24-type" evidence="14">
    <location>
        <begin position="276"/>
        <end position="313"/>
    </location>
</feature>
<proteinExistence type="inferred from homology"/>
<feature type="compositionally biased region" description="Polar residues" evidence="12">
    <location>
        <begin position="55"/>
        <end position="66"/>
    </location>
</feature>
<dbReference type="GO" id="GO:0005789">
    <property type="term" value="C:endoplasmic reticulum membrane"/>
    <property type="evidence" value="ECO:0007669"/>
    <property type="project" value="UniProtKB-SubCell"/>
</dbReference>
<evidence type="ECO:0000313" key="19">
    <source>
        <dbReference type="Proteomes" id="UP000277300"/>
    </source>
</evidence>
<evidence type="ECO:0000256" key="7">
    <source>
        <dbReference type="ARBA" id="ARBA00022824"/>
    </source>
</evidence>
<dbReference type="CDD" id="cd01479">
    <property type="entry name" value="Sec24-like"/>
    <property type="match status" value="1"/>
</dbReference>
<gene>
    <name evidence="18" type="ORF">BBP00_00001278</name>
</gene>
<evidence type="ECO:0000259" key="13">
    <source>
        <dbReference type="Pfam" id="PF00626"/>
    </source>
</evidence>
<feature type="compositionally biased region" description="Low complexity" evidence="12">
    <location>
        <begin position="144"/>
        <end position="153"/>
    </location>
</feature>
<dbReference type="GO" id="GO:0090110">
    <property type="term" value="P:COPII-coated vesicle cargo loading"/>
    <property type="evidence" value="ECO:0007669"/>
    <property type="project" value="TreeGrafter"/>
</dbReference>
<keyword evidence="10" id="KW-0333">Golgi apparatus</keyword>
<dbReference type="GO" id="GO:0008270">
    <property type="term" value="F:zinc ion binding"/>
    <property type="evidence" value="ECO:0007669"/>
    <property type="project" value="InterPro"/>
</dbReference>
<evidence type="ECO:0000256" key="6">
    <source>
        <dbReference type="ARBA" id="ARBA00022490"/>
    </source>
</evidence>
<feature type="compositionally biased region" description="Low complexity" evidence="12">
    <location>
        <begin position="126"/>
        <end position="135"/>
    </location>
</feature>
<dbReference type="InterPro" id="IPR012990">
    <property type="entry name" value="Beta-sandwich_Sec23_24"/>
</dbReference>
<keyword evidence="7" id="KW-0256">Endoplasmic reticulum</keyword>
<dbReference type="Gene3D" id="3.40.20.10">
    <property type="entry name" value="Severin"/>
    <property type="match status" value="1"/>
</dbReference>
<dbReference type="Pfam" id="PF04810">
    <property type="entry name" value="zf-Sec23_Sec24"/>
    <property type="match status" value="1"/>
</dbReference>
<keyword evidence="9" id="KW-0653">Protein transport</keyword>
<dbReference type="Gene3D" id="3.40.50.410">
    <property type="entry name" value="von Willebrand factor, type A domain"/>
    <property type="match status" value="1"/>
</dbReference>
<evidence type="ECO:0000256" key="4">
    <source>
        <dbReference type="ARBA" id="ARBA00008334"/>
    </source>
</evidence>
<comment type="caution">
    <text evidence="18">The sequence shown here is derived from an EMBL/GenBank/DDBJ whole genome shotgun (WGS) entry which is preliminary data.</text>
</comment>
<feature type="domain" description="Sec23/Sec24 beta-sandwich" evidence="17">
    <location>
        <begin position="591"/>
        <end position="675"/>
    </location>
</feature>
<dbReference type="SUPFAM" id="SSF81995">
    <property type="entry name" value="beta-sandwich domain of Sec23/24"/>
    <property type="match status" value="1"/>
</dbReference>
<dbReference type="InterPro" id="IPR036174">
    <property type="entry name" value="Znf_Sec23_Sec24_sf"/>
</dbReference>
<reference evidence="18 19" key="1">
    <citation type="submission" date="2018-07" db="EMBL/GenBank/DDBJ databases">
        <title>Genome sequencing of oomycete isolates from Chile give support for New Zealand origin for Phytophthora kernoviae and make available the first Nothophytophthora sp. genome.</title>
        <authorList>
            <person name="Studholme D.J."/>
            <person name="Sanfuentes E."/>
            <person name="Panda P."/>
            <person name="Hill R."/>
            <person name="Sambles C."/>
            <person name="Grant M."/>
            <person name="Williams N.M."/>
            <person name="Mcdougal R.L."/>
        </authorList>
    </citation>
    <scope>NUCLEOTIDE SEQUENCE [LARGE SCALE GENOMIC DNA]</scope>
    <source>
        <strain evidence="18">Chile6</strain>
    </source>
</reference>
<dbReference type="SUPFAM" id="SSF81811">
    <property type="entry name" value="Helical domain of Sec23/24"/>
    <property type="match status" value="1"/>
</dbReference>
<feature type="domain" description="Sec23/Sec24 helical" evidence="16">
    <location>
        <begin position="686"/>
        <end position="789"/>
    </location>
</feature>
<dbReference type="InterPro" id="IPR041742">
    <property type="entry name" value="Sec24-like_trunk_dom"/>
</dbReference>
<feature type="compositionally biased region" description="Gly residues" evidence="12">
    <location>
        <begin position="116"/>
        <end position="125"/>
    </location>
</feature>
<dbReference type="GO" id="GO:0030127">
    <property type="term" value="C:COPII vesicle coat"/>
    <property type="evidence" value="ECO:0007669"/>
    <property type="project" value="InterPro"/>
</dbReference>
<feature type="region of interest" description="Disordered" evidence="12">
    <location>
        <begin position="1"/>
        <end position="208"/>
    </location>
</feature>
<keyword evidence="11" id="KW-0472">Membrane</keyword>
<feature type="compositionally biased region" description="Low complexity" evidence="12">
    <location>
        <begin position="83"/>
        <end position="96"/>
    </location>
</feature>
<evidence type="ECO:0000256" key="9">
    <source>
        <dbReference type="ARBA" id="ARBA00022927"/>
    </source>
</evidence>
<keyword evidence="5" id="KW-0813">Transport</keyword>
<dbReference type="Pfam" id="PF08033">
    <property type="entry name" value="Sec23_BS"/>
    <property type="match status" value="1"/>
</dbReference>
<organism evidence="18 19">
    <name type="scientific">Phytophthora kernoviae</name>
    <dbReference type="NCBI Taxonomy" id="325452"/>
    <lineage>
        <taxon>Eukaryota</taxon>
        <taxon>Sar</taxon>
        <taxon>Stramenopiles</taxon>
        <taxon>Oomycota</taxon>
        <taxon>Peronosporomycetes</taxon>
        <taxon>Peronosporales</taxon>
        <taxon>Peronosporaceae</taxon>
        <taxon>Phytophthora</taxon>
    </lineage>
</organism>
<evidence type="ECO:0000256" key="12">
    <source>
        <dbReference type="SAM" id="MobiDB-lite"/>
    </source>
</evidence>
<evidence type="ECO:0000256" key="11">
    <source>
        <dbReference type="ARBA" id="ARBA00023136"/>
    </source>
</evidence>
<dbReference type="SUPFAM" id="SSF53300">
    <property type="entry name" value="vWA-like"/>
    <property type="match status" value="1"/>
</dbReference>
<evidence type="ECO:0000259" key="15">
    <source>
        <dbReference type="Pfam" id="PF04811"/>
    </source>
</evidence>
<feature type="domain" description="Gelsolin-like" evidence="13">
    <location>
        <begin position="829"/>
        <end position="879"/>
    </location>
</feature>
<dbReference type="PANTHER" id="PTHR13803">
    <property type="entry name" value="SEC24-RELATED PROTEIN"/>
    <property type="match status" value="1"/>
</dbReference>
<dbReference type="SUPFAM" id="SSF82919">
    <property type="entry name" value="Zn-finger domain of Sec23/24"/>
    <property type="match status" value="1"/>
</dbReference>
<sequence length="966" mass="104760">MNNPPYQPYGGQGVPPQQQQPQQQQQPRANAFRPFNPAQANTPLSGGGGPAFARSASSGPPSTGSLNAPPGQPPMQHMGAGRGFAPPGRGFSGPASQPTAPPPAMQQFNNNAAPMSGGGGYGLPRGGAPNSQPMMRGPPPPGAAPMGLGMRTAGPPPPGGMPQGPPNAQNGLNTQFGNMGLGPSTSGAAGPPRDGYGAQQGGFQGQQMQQASPLTEEMMAAQCDPRFMRLSVNSLPHSLDHANKSKLTYGIIIRPLAPPEEGDDLDEVNFGPAGVVRCRHCRTYMNPFVQWVDNGRRWRCNLCGVSNDVASSYFCHLGANQLRQDRDERPELHSGSVEIIAPSEYMMRPPQPPCFVFVIDVSSTAVASGSVQIAVDTIREQLDNLPGAPRTRVGFLTYDSSIHFYNLKSTLKAPQMMVVADLDELFIPIPDELLVNLSDSREIVEMLLETLPTIHQNSRSAETALGPAIRVAFKLMSSIGGKMLVFQSSLPSTGQGALRNRDNPRIYGTDKEHTLLQPVDTFYRTNAIDFCRQQVSVDMFLFSSMYTDVASMGSLSKYSAGQVYYYPAFNAERDGEKFRSELAHCIVRETAWEAVMRVRCTKGMRLANFYGNFFLRGPDLLALPTCNADSTFAVEITHSDALLTSSTISVQAGLLYTNSGGERRIRVHTICIPVTKLFAELFRQVDQDALCNIMAKSALETALKTGLDSGRSRLQTQCADIVRAYRNSGAYGAKQASGYQLHLPESLQLLPLYIMSLLKNSTLRGGTDLSVDERTFLQYELNNMPVELSRVFIYPRMFALHNMPPEAGLPAVEDQPSAEGSKGASVKSIVLPPVINLSIERLQCDGVFLLDDTLNLYLWVGRSAPPELLGSIFGIPSMEGVDCSQLKLLAPHDDTSRRVDAVLSAIRAERLSYQNVVIMREGDPAEGRYFWKLVEDRASFPGGSYSYSEYLGQISRMSLSGGTGGR</sequence>
<accession>A0A3F2S255</accession>
<dbReference type="Proteomes" id="UP000277300">
    <property type="component" value="Unassembled WGS sequence"/>
</dbReference>
<dbReference type="InterPro" id="IPR036180">
    <property type="entry name" value="Gelsolin-like_dom_sf"/>
</dbReference>
<keyword evidence="6" id="KW-0963">Cytoplasm</keyword>
<protein>
    <submittedName>
        <fullName evidence="18">Uncharacterized protein</fullName>
    </submittedName>
</protein>
<evidence type="ECO:0000259" key="16">
    <source>
        <dbReference type="Pfam" id="PF04815"/>
    </source>
</evidence>
<name>A0A3F2S255_9STRA</name>
<evidence type="ECO:0000256" key="10">
    <source>
        <dbReference type="ARBA" id="ARBA00023034"/>
    </source>
</evidence>
<dbReference type="Pfam" id="PF04811">
    <property type="entry name" value="Sec23_trunk"/>
    <property type="match status" value="1"/>
</dbReference>
<evidence type="ECO:0000256" key="3">
    <source>
        <dbReference type="ARBA" id="ARBA00004586"/>
    </source>
</evidence>
<dbReference type="InterPro" id="IPR007123">
    <property type="entry name" value="Gelsolin-like_dom"/>
</dbReference>
<evidence type="ECO:0000256" key="8">
    <source>
        <dbReference type="ARBA" id="ARBA00022892"/>
    </source>
</evidence>
<dbReference type="GO" id="GO:0000149">
    <property type="term" value="F:SNARE binding"/>
    <property type="evidence" value="ECO:0007669"/>
    <property type="project" value="TreeGrafter"/>
</dbReference>
<dbReference type="InterPro" id="IPR006896">
    <property type="entry name" value="Sec23/24_trunk_dom"/>
</dbReference>
<dbReference type="OrthoDB" id="49016at2759"/>
<dbReference type="Pfam" id="PF00626">
    <property type="entry name" value="Gelsolin"/>
    <property type="match status" value="1"/>
</dbReference>
<comment type="subcellular location">
    <subcellularLocation>
        <location evidence="2">Cytoplasm</location>
    </subcellularLocation>
    <subcellularLocation>
        <location evidence="3">Endoplasmic reticulum membrane</location>
    </subcellularLocation>
    <subcellularLocation>
        <location evidence="1">Golgi apparatus membrane</location>
    </subcellularLocation>
</comment>
<dbReference type="InterPro" id="IPR006900">
    <property type="entry name" value="Sec23/24_helical_dom"/>
</dbReference>
<dbReference type="InterPro" id="IPR036175">
    <property type="entry name" value="Sec23/24_helical_dom_sf"/>
</dbReference>
<dbReference type="GO" id="GO:0000139">
    <property type="term" value="C:Golgi membrane"/>
    <property type="evidence" value="ECO:0007669"/>
    <property type="project" value="UniProtKB-SubCell"/>
</dbReference>
<dbReference type="InterPro" id="IPR006895">
    <property type="entry name" value="Znf_Sec23_Sec24"/>
</dbReference>
<dbReference type="Gene3D" id="2.30.30.380">
    <property type="entry name" value="Zn-finger domain of Sec23/24"/>
    <property type="match status" value="1"/>
</dbReference>
<dbReference type="GO" id="GO:0070971">
    <property type="term" value="C:endoplasmic reticulum exit site"/>
    <property type="evidence" value="ECO:0007669"/>
    <property type="project" value="TreeGrafter"/>
</dbReference>
<evidence type="ECO:0000259" key="14">
    <source>
        <dbReference type="Pfam" id="PF04810"/>
    </source>
</evidence>
<feature type="domain" description="Sec23/Sec24 trunk" evidence="15">
    <location>
        <begin position="350"/>
        <end position="584"/>
    </location>
</feature>